<dbReference type="GO" id="GO:0006281">
    <property type="term" value="P:DNA repair"/>
    <property type="evidence" value="ECO:0007669"/>
    <property type="project" value="InterPro"/>
</dbReference>
<feature type="domain" description="RecJ OB" evidence="8">
    <location>
        <begin position="460"/>
        <end position="560"/>
    </location>
</feature>
<keyword evidence="3" id="KW-0540">Nuclease</keyword>
<dbReference type="InterPro" id="IPR041122">
    <property type="entry name" value="RecJ_OB"/>
</dbReference>
<dbReference type="InterPro" id="IPR001667">
    <property type="entry name" value="DDH_dom"/>
</dbReference>
<dbReference type="InterPro" id="IPR038763">
    <property type="entry name" value="DHH_sf"/>
</dbReference>
<dbReference type="CDD" id="cd00133">
    <property type="entry name" value="PTS_IIB"/>
    <property type="match status" value="1"/>
</dbReference>
<dbReference type="InterPro" id="IPR051673">
    <property type="entry name" value="SSDNA_exonuclease_RecJ"/>
</dbReference>
<evidence type="ECO:0000256" key="4">
    <source>
        <dbReference type="ARBA" id="ARBA00022801"/>
    </source>
</evidence>
<dbReference type="Pfam" id="PF01368">
    <property type="entry name" value="DHH"/>
    <property type="match status" value="1"/>
</dbReference>
<dbReference type="EMBL" id="MEVM01000114">
    <property type="protein sequence ID" value="OGC66957.1"/>
    <property type="molecule type" value="Genomic_DNA"/>
</dbReference>
<evidence type="ECO:0000313" key="10">
    <source>
        <dbReference type="Proteomes" id="UP000176492"/>
    </source>
</evidence>
<dbReference type="InterPro" id="IPR003156">
    <property type="entry name" value="DHHA1_dom"/>
</dbReference>
<feature type="domain" description="DDH" evidence="6">
    <location>
        <begin position="91"/>
        <end position="217"/>
    </location>
</feature>
<evidence type="ECO:0000259" key="6">
    <source>
        <dbReference type="Pfam" id="PF01368"/>
    </source>
</evidence>
<comment type="similarity">
    <text evidence="1">Belongs to the RecJ family.</text>
</comment>
<evidence type="ECO:0000256" key="2">
    <source>
        <dbReference type="ARBA" id="ARBA00019841"/>
    </source>
</evidence>
<dbReference type="Proteomes" id="UP000176492">
    <property type="component" value="Unassembled WGS sequence"/>
</dbReference>
<name>A0A1F4WBZ3_UNCKA</name>
<protein>
    <recommendedName>
        <fullName evidence="2">Single-stranded-DNA-specific exonuclease RecJ</fullName>
    </recommendedName>
</protein>
<dbReference type="AlphaFoldDB" id="A0A1F4WBZ3"/>
<evidence type="ECO:0000259" key="8">
    <source>
        <dbReference type="Pfam" id="PF17768"/>
    </source>
</evidence>
<dbReference type="GO" id="GO:0006310">
    <property type="term" value="P:DNA recombination"/>
    <property type="evidence" value="ECO:0007669"/>
    <property type="project" value="InterPro"/>
</dbReference>
<comment type="caution">
    <text evidence="9">The sequence shown here is derived from an EMBL/GenBank/DDBJ whole genome shotgun (WGS) entry which is preliminary data.</text>
</comment>
<dbReference type="Gene3D" id="3.90.1640.30">
    <property type="match status" value="1"/>
</dbReference>
<feature type="domain" description="DHHA1" evidence="7">
    <location>
        <begin position="353"/>
        <end position="443"/>
    </location>
</feature>
<reference evidence="9 10" key="1">
    <citation type="journal article" date="2016" name="Nat. Commun.">
        <title>Thousands of microbial genomes shed light on interconnected biogeochemical processes in an aquifer system.</title>
        <authorList>
            <person name="Anantharaman K."/>
            <person name="Brown C.T."/>
            <person name="Hug L.A."/>
            <person name="Sharon I."/>
            <person name="Castelle C.J."/>
            <person name="Probst A.J."/>
            <person name="Thomas B.C."/>
            <person name="Singh A."/>
            <person name="Wilkins M.J."/>
            <person name="Karaoz U."/>
            <person name="Brodie E.L."/>
            <person name="Williams K.H."/>
            <person name="Hubbard S.S."/>
            <person name="Banfield J.F."/>
        </authorList>
    </citation>
    <scope>NUCLEOTIDE SEQUENCE [LARGE SCALE GENOMIC DNA]</scope>
</reference>
<evidence type="ECO:0000313" key="9">
    <source>
        <dbReference type="EMBL" id="OGC66957.1"/>
    </source>
</evidence>
<organism evidence="9 10">
    <name type="scientific">candidate division WWE3 bacterium RIFCSPLOWO2_02_FULL_53_10</name>
    <dbReference type="NCBI Taxonomy" id="1802629"/>
    <lineage>
        <taxon>Bacteria</taxon>
        <taxon>Katanobacteria</taxon>
    </lineage>
</organism>
<gene>
    <name evidence="9" type="ORF">A3J33_02730</name>
</gene>
<accession>A0A1F4WBZ3</accession>
<evidence type="ECO:0000256" key="5">
    <source>
        <dbReference type="ARBA" id="ARBA00022839"/>
    </source>
</evidence>
<evidence type="ECO:0000259" key="7">
    <source>
        <dbReference type="Pfam" id="PF02272"/>
    </source>
</evidence>
<sequence length="565" mass="62517">MDGRRTDLAFFRKKKMKKRWEFLNKSEVRSQESLVETLLKNRNITDRESFFNPPNPSDLVTQLPSYLPDLDQEQLQKATERIKIAIEKREKIIVWGDYDVDGICATAVLWQTLYGLGAKVLPHIPDRFEEGYGLGSEKIKKLAEEGCRLIITVDSGITAVEEADLIKELGVDLIITDHHLKPRKLPKAHAIVHTTALCGTGIAWLLARSLQQTANGKQPDRLAVSGMPYAGLDLVAIATIADLQPLLGANRALVTAGFEVLNRRERPGLAALAQVAGLKGELDSYAAGWVLGPRINAVGRIKHGIEALRLLCTPNPTRAHQLAQILNQANVERQALTVHTFDHAKGLVEKGDGLIVVYHDSWHEGIIGLVAGRIVEEYGRPAIVVSQGKDFSKGSARSVNGLNIVEVLRAEEDLLEDVGGHAAAAGFTIKTKNLEEFVRRIRRNTAPLLTKLDPRPLLKMDARLPLEMVDLALVKELHRFAPHGVGNPEPVFLAEGVEVIQVKKIGREKNHLKVGVAPSLEVLWFNASQSLERGQKIDFAYTPQIERWDGREGIVLKARDVKLSP</sequence>
<dbReference type="SUPFAM" id="SSF64182">
    <property type="entry name" value="DHH phosphoesterases"/>
    <property type="match status" value="1"/>
</dbReference>
<dbReference type="PANTHER" id="PTHR30255:SF2">
    <property type="entry name" value="SINGLE-STRANDED-DNA-SPECIFIC EXONUCLEASE RECJ"/>
    <property type="match status" value="1"/>
</dbReference>
<dbReference type="PANTHER" id="PTHR30255">
    <property type="entry name" value="SINGLE-STRANDED-DNA-SPECIFIC EXONUCLEASE RECJ"/>
    <property type="match status" value="1"/>
</dbReference>
<evidence type="ECO:0000256" key="3">
    <source>
        <dbReference type="ARBA" id="ARBA00022722"/>
    </source>
</evidence>
<keyword evidence="5 9" id="KW-0269">Exonuclease</keyword>
<dbReference type="GO" id="GO:0008409">
    <property type="term" value="F:5'-3' exonuclease activity"/>
    <property type="evidence" value="ECO:0007669"/>
    <property type="project" value="InterPro"/>
</dbReference>
<proteinExistence type="inferred from homology"/>
<dbReference type="Pfam" id="PF02272">
    <property type="entry name" value="DHHA1"/>
    <property type="match status" value="1"/>
</dbReference>
<dbReference type="NCBIfam" id="TIGR00644">
    <property type="entry name" value="recJ"/>
    <property type="match status" value="1"/>
</dbReference>
<keyword evidence="4" id="KW-0378">Hydrolase</keyword>
<dbReference type="GO" id="GO:0003676">
    <property type="term" value="F:nucleic acid binding"/>
    <property type="evidence" value="ECO:0007669"/>
    <property type="project" value="InterPro"/>
</dbReference>
<dbReference type="Pfam" id="PF17768">
    <property type="entry name" value="RecJ_OB"/>
    <property type="match status" value="1"/>
</dbReference>
<dbReference type="Gene3D" id="3.10.310.30">
    <property type="match status" value="1"/>
</dbReference>
<evidence type="ECO:0000256" key="1">
    <source>
        <dbReference type="ARBA" id="ARBA00005915"/>
    </source>
</evidence>
<dbReference type="InterPro" id="IPR004610">
    <property type="entry name" value="RecJ"/>
</dbReference>